<evidence type="ECO:0000259" key="4">
    <source>
        <dbReference type="Pfam" id="PF22384"/>
    </source>
</evidence>
<organism evidence="6">
    <name type="scientific">Grosmannia clavigera (strain kw1407 / UAMH 11150)</name>
    <name type="common">Blue stain fungus</name>
    <name type="synonym">Graphiocladiella clavigera</name>
    <dbReference type="NCBI Taxonomy" id="655863"/>
    <lineage>
        <taxon>Eukaryota</taxon>
        <taxon>Fungi</taxon>
        <taxon>Dikarya</taxon>
        <taxon>Ascomycota</taxon>
        <taxon>Pezizomycotina</taxon>
        <taxon>Sordariomycetes</taxon>
        <taxon>Sordariomycetidae</taxon>
        <taxon>Ophiostomatales</taxon>
        <taxon>Ophiostomataceae</taxon>
        <taxon>Leptographium</taxon>
    </lineage>
</organism>
<dbReference type="STRING" id="655863.F0XNV7"/>
<dbReference type="HOGENOM" id="CLU_061316_1_0_1"/>
<dbReference type="SUPFAM" id="SSF53850">
    <property type="entry name" value="Periplasmic binding protein-like II"/>
    <property type="match status" value="1"/>
</dbReference>
<dbReference type="InParanoid" id="F0XNV7"/>
<dbReference type="eggNOG" id="ENOG502QRHZ">
    <property type="taxonomic scope" value="Eukaryota"/>
</dbReference>
<dbReference type="Proteomes" id="UP000007796">
    <property type="component" value="Unassembled WGS sequence"/>
</dbReference>
<feature type="domain" description="Ca3427-like PBP 2" evidence="4">
    <location>
        <begin position="48"/>
        <end position="147"/>
    </location>
</feature>
<evidence type="ECO:0000313" key="6">
    <source>
        <dbReference type="Proteomes" id="UP000007796"/>
    </source>
</evidence>
<comment type="subcellular location">
    <subcellularLocation>
        <location evidence="1">Periplasm</location>
    </subcellularLocation>
</comment>
<accession>F0XNV7</accession>
<keyword evidence="3" id="KW-0732">Signal</keyword>
<evidence type="ECO:0000256" key="1">
    <source>
        <dbReference type="ARBA" id="ARBA00004418"/>
    </source>
</evidence>
<dbReference type="GO" id="GO:0042597">
    <property type="term" value="C:periplasmic space"/>
    <property type="evidence" value="ECO:0007669"/>
    <property type="project" value="UniProtKB-SubCell"/>
</dbReference>
<comment type="similarity">
    <text evidence="2">Belongs to the bacterial solute-binding protein SsuA/TauA family.</text>
</comment>
<dbReference type="OrthoDB" id="1363at2759"/>
<dbReference type="PANTHER" id="PTHR30024">
    <property type="entry name" value="ALIPHATIC SULFONATES-BINDING PROTEIN-RELATED"/>
    <property type="match status" value="1"/>
</dbReference>
<evidence type="ECO:0000313" key="5">
    <source>
        <dbReference type="EMBL" id="EFX00324.1"/>
    </source>
</evidence>
<evidence type="ECO:0000256" key="3">
    <source>
        <dbReference type="ARBA" id="ARBA00022729"/>
    </source>
</evidence>
<evidence type="ECO:0000256" key="2">
    <source>
        <dbReference type="ARBA" id="ARBA00010742"/>
    </source>
</evidence>
<dbReference type="PANTHER" id="PTHR30024:SF47">
    <property type="entry name" value="TAURINE-BINDING PERIPLASMIC PROTEIN"/>
    <property type="match status" value="1"/>
</dbReference>
<keyword evidence="6" id="KW-1185">Reference proteome</keyword>
<dbReference type="Gene3D" id="3.40.190.10">
    <property type="entry name" value="Periplasmic binding protein-like II"/>
    <property type="match status" value="2"/>
</dbReference>
<reference evidence="5 6" key="1">
    <citation type="journal article" date="2011" name="Proc. Natl. Acad. Sci. U.S.A.">
        <title>Genome and transcriptome analyses of the mountain pine beetle-fungal symbiont Grosmannia clavigera, a lodgepole pine pathogen.</title>
        <authorList>
            <person name="DiGuistini S."/>
            <person name="Wang Y."/>
            <person name="Liao N.Y."/>
            <person name="Taylor G."/>
            <person name="Tanguay P."/>
            <person name="Feau N."/>
            <person name="Henrissat B."/>
            <person name="Chan S.K."/>
            <person name="Hesse-Orce U."/>
            <person name="Alamouti S.M."/>
            <person name="Tsui C.K.M."/>
            <person name="Docking R.T."/>
            <person name="Levasseur A."/>
            <person name="Haridas S."/>
            <person name="Robertson G."/>
            <person name="Birol I."/>
            <person name="Holt R.A."/>
            <person name="Marra M.A."/>
            <person name="Hamelin R.C."/>
            <person name="Hirst M."/>
            <person name="Jones S.J.M."/>
            <person name="Bohlmann J."/>
            <person name="Breuil C."/>
        </authorList>
    </citation>
    <scope>NUCLEOTIDE SEQUENCE [LARGE SCALE GENOMIC DNA]</scope>
    <source>
        <strain evidence="6">kw1407 / UAMH 11150</strain>
    </source>
</reference>
<dbReference type="GeneID" id="25980858"/>
<dbReference type="AlphaFoldDB" id="F0XNV7"/>
<name>F0XNV7_GROCL</name>
<dbReference type="EMBL" id="GL629801">
    <property type="protein sequence ID" value="EFX00324.1"/>
    <property type="molecule type" value="Genomic_DNA"/>
</dbReference>
<proteinExistence type="inferred from homology"/>
<dbReference type="InterPro" id="IPR054364">
    <property type="entry name" value="Ca3427-like_PBP2"/>
</dbReference>
<gene>
    <name evidence="5" type="ORF">CMQ_7326</name>
</gene>
<dbReference type="RefSeq" id="XP_014169806.1">
    <property type="nucleotide sequence ID" value="XM_014314331.1"/>
</dbReference>
<protein>
    <recommendedName>
        <fullName evidence="4">Ca3427-like PBP 2 domain-containing protein</fullName>
    </recommendedName>
</protein>
<dbReference type="Pfam" id="PF22384">
    <property type="entry name" value="PBP2_Ca3427_like"/>
    <property type="match status" value="1"/>
</dbReference>
<sequence>MIAALRSGDIDVGIGLTEAWIAGLGNPNVEGDGGYRIVGTYVETPLCWAVSTGYDRADITSVTSLHGKKIGVSRMGSGSFVMGTVLADKQGWLNGSNSEPFSDTVVLNTFENLRNAVNSGSADFFMWEHFTSKKYYDSNEIRKIGEIYTPWSSWKIVASTPLVANGVIDSRLEDFFSKLDAGISYFITNPEEAVHYISTSLDYSEEDARAWLKTVRFPTATRGVNLKTVDGCIEVLRKAGVLVNNKGFDASAMLA</sequence>